<proteinExistence type="predicted"/>
<dbReference type="Proteomes" id="UP000821865">
    <property type="component" value="Chromosome 5"/>
</dbReference>
<sequence>MNVSRRSEAVGTLAPVCVRRLRDARNQLMAAAVVLVFILIASAVLIVIKLSSKPSEEDTTKVADLTYKMPPSTTIPASTDKEEPETTEETPTSTASTTSAGKTLDAYPLLCTYGTDTNRSTLFPDDGLCDLIFYDSAYKHGRSIPTLPASLGESMNAVLSASLSYKTTEIGIAFAFDHVATLRSDMKADKFLEPFWDRHVYHFGIIDMPAFGVRYTNVTEVFIVLKELSALAQKNPNAVQPPYIVLGAVPLALAGDYASQMRRGHFAYGDSQVSDCKVHPPTILTKPLASQGYQYDLGSFEFKSLGSDKDRCSPFQKDAANALKQIHDGGVSAKWLLSVGMKGRWTKLYPRSKFHPSSHCKQDPQAEPFGNYAQVCTDNYLKSHLKYSDALDAMYTYNDGSNTMFMYDDEEGLCKKMCYIKSKHEALEFGLAVYDLEYEDYNNNCSARNRFGAFSRLKMVRKIIDYFRSSSGGGDCENDIPCAKRL</sequence>
<protein>
    <submittedName>
        <fullName evidence="1">Uncharacterized protein</fullName>
    </submittedName>
</protein>
<gene>
    <name evidence="1" type="ORF">HPB49_018994</name>
</gene>
<evidence type="ECO:0000313" key="2">
    <source>
        <dbReference type="Proteomes" id="UP000821865"/>
    </source>
</evidence>
<keyword evidence="2" id="KW-1185">Reference proteome</keyword>
<organism evidence="1 2">
    <name type="scientific">Dermacentor silvarum</name>
    <name type="common">Tick</name>
    <dbReference type="NCBI Taxonomy" id="543639"/>
    <lineage>
        <taxon>Eukaryota</taxon>
        <taxon>Metazoa</taxon>
        <taxon>Ecdysozoa</taxon>
        <taxon>Arthropoda</taxon>
        <taxon>Chelicerata</taxon>
        <taxon>Arachnida</taxon>
        <taxon>Acari</taxon>
        <taxon>Parasitiformes</taxon>
        <taxon>Ixodida</taxon>
        <taxon>Ixodoidea</taxon>
        <taxon>Ixodidae</taxon>
        <taxon>Rhipicephalinae</taxon>
        <taxon>Dermacentor</taxon>
    </lineage>
</organism>
<comment type="caution">
    <text evidence="1">The sequence shown here is derived from an EMBL/GenBank/DDBJ whole genome shotgun (WGS) entry which is preliminary data.</text>
</comment>
<name>A0ACB8CSQ5_DERSI</name>
<reference evidence="1" key="1">
    <citation type="submission" date="2020-05" db="EMBL/GenBank/DDBJ databases">
        <title>Large-scale comparative analyses of tick genomes elucidate their genetic diversity and vector capacities.</title>
        <authorList>
            <person name="Jia N."/>
            <person name="Wang J."/>
            <person name="Shi W."/>
            <person name="Du L."/>
            <person name="Sun Y."/>
            <person name="Zhan W."/>
            <person name="Jiang J."/>
            <person name="Wang Q."/>
            <person name="Zhang B."/>
            <person name="Ji P."/>
            <person name="Sakyi L.B."/>
            <person name="Cui X."/>
            <person name="Yuan T."/>
            <person name="Jiang B."/>
            <person name="Yang W."/>
            <person name="Lam T.T.-Y."/>
            <person name="Chang Q."/>
            <person name="Ding S."/>
            <person name="Wang X."/>
            <person name="Zhu J."/>
            <person name="Ruan X."/>
            <person name="Zhao L."/>
            <person name="Wei J."/>
            <person name="Que T."/>
            <person name="Du C."/>
            <person name="Cheng J."/>
            <person name="Dai P."/>
            <person name="Han X."/>
            <person name="Huang E."/>
            <person name="Gao Y."/>
            <person name="Liu J."/>
            <person name="Shao H."/>
            <person name="Ye R."/>
            <person name="Li L."/>
            <person name="Wei W."/>
            <person name="Wang X."/>
            <person name="Wang C."/>
            <person name="Yang T."/>
            <person name="Huo Q."/>
            <person name="Li W."/>
            <person name="Guo W."/>
            <person name="Chen H."/>
            <person name="Zhou L."/>
            <person name="Ni X."/>
            <person name="Tian J."/>
            <person name="Zhou Y."/>
            <person name="Sheng Y."/>
            <person name="Liu T."/>
            <person name="Pan Y."/>
            <person name="Xia L."/>
            <person name="Li J."/>
            <person name="Zhao F."/>
            <person name="Cao W."/>
        </authorList>
    </citation>
    <scope>NUCLEOTIDE SEQUENCE</scope>
    <source>
        <strain evidence="1">Dsil-2018</strain>
    </source>
</reference>
<evidence type="ECO:0000313" key="1">
    <source>
        <dbReference type="EMBL" id="KAH7950043.1"/>
    </source>
</evidence>
<accession>A0ACB8CSQ5</accession>
<dbReference type="EMBL" id="CM023474">
    <property type="protein sequence ID" value="KAH7950043.1"/>
    <property type="molecule type" value="Genomic_DNA"/>
</dbReference>